<evidence type="ECO:0000313" key="2">
    <source>
        <dbReference type="EMBL" id="PTX14455.1"/>
    </source>
</evidence>
<feature type="transmembrane region" description="Helical" evidence="1">
    <location>
        <begin position="17"/>
        <end position="36"/>
    </location>
</feature>
<name>A0A2T5YD77_9BACT</name>
<keyword evidence="1" id="KW-0812">Transmembrane</keyword>
<comment type="caution">
    <text evidence="2">The sequence shown here is derived from an EMBL/GenBank/DDBJ whole genome shotgun (WGS) entry which is preliminary data.</text>
</comment>
<keyword evidence="3" id="KW-1185">Reference proteome</keyword>
<evidence type="ECO:0000313" key="3">
    <source>
        <dbReference type="Proteomes" id="UP000244225"/>
    </source>
</evidence>
<dbReference type="EMBL" id="QBKI01000011">
    <property type="protein sequence ID" value="PTX14455.1"/>
    <property type="molecule type" value="Genomic_DNA"/>
</dbReference>
<keyword evidence="1" id="KW-0472">Membrane</keyword>
<protein>
    <submittedName>
        <fullName evidence="2">Uncharacterized protein</fullName>
    </submittedName>
</protein>
<accession>A0A2T5YD77</accession>
<proteinExistence type="predicted"/>
<sequence length="62" mass="7101">MAKLEVHIEAKATKTLWYYYVLGCAYLGAIKLMNLAENKPIMRLHVNGELSQTVRFSRAFVV</sequence>
<dbReference type="RefSeq" id="WP_108213380.1">
    <property type="nucleotide sequence ID" value="NZ_QBKI01000011.1"/>
</dbReference>
<dbReference type="Proteomes" id="UP000244225">
    <property type="component" value="Unassembled WGS sequence"/>
</dbReference>
<dbReference type="AlphaFoldDB" id="A0A2T5YD77"/>
<evidence type="ECO:0000256" key="1">
    <source>
        <dbReference type="SAM" id="Phobius"/>
    </source>
</evidence>
<gene>
    <name evidence="2" type="ORF">C8N40_111120</name>
</gene>
<keyword evidence="1" id="KW-1133">Transmembrane helix</keyword>
<organism evidence="2 3">
    <name type="scientific">Pontibacter mucosus</name>
    <dbReference type="NCBI Taxonomy" id="1649266"/>
    <lineage>
        <taxon>Bacteria</taxon>
        <taxon>Pseudomonadati</taxon>
        <taxon>Bacteroidota</taxon>
        <taxon>Cytophagia</taxon>
        <taxon>Cytophagales</taxon>
        <taxon>Hymenobacteraceae</taxon>
        <taxon>Pontibacter</taxon>
    </lineage>
</organism>
<reference evidence="2 3" key="1">
    <citation type="submission" date="2018-04" db="EMBL/GenBank/DDBJ databases">
        <title>Genomic Encyclopedia of Archaeal and Bacterial Type Strains, Phase II (KMG-II): from individual species to whole genera.</title>
        <authorList>
            <person name="Goeker M."/>
        </authorList>
    </citation>
    <scope>NUCLEOTIDE SEQUENCE [LARGE SCALE GENOMIC DNA]</scope>
    <source>
        <strain evidence="2 3">DSM 100162</strain>
    </source>
</reference>